<sequence length="338" mass="38707">MMKRQLFLVIVGLLTVFVLAGCMEKKQEDVVRDLEAKVKGMKSYQAEATLSIKTGNEPQEYKVEVWHKEPAYYRVNLKNAKKDQSQIILRNNEGVFVLTPSLNKSFRFQSDWPQNSSQAYLYESLVRDILKDKKNLSFKKTDKYYVFKTKTNYHHQNMLPQQEIKLNKSDLAPVSVKLMDNDQNVLVKVDFSKVKFDAKFDKGAFDMKQNMSRAQMDVQTTVKEDKSFAILYPRDTPQGVVLKEEKELKTDSGKRAILTYTGEKKSFTLIQEKAKAAEASSPIRVSGELVDLGFTIGALTKDSLTWSHNGVEYMLVSKGLKQEELLMVARSVTEKQVK</sequence>
<gene>
    <name evidence="1" type="ordered locus">Bcer98_0237</name>
</gene>
<proteinExistence type="predicted"/>
<dbReference type="eggNOG" id="COG2834">
    <property type="taxonomic scope" value="Bacteria"/>
</dbReference>
<dbReference type="PANTHER" id="PTHR37507:SF2">
    <property type="entry name" value="SPORULATION PROTEIN YDCC"/>
    <property type="match status" value="1"/>
</dbReference>
<organism evidence="1 2">
    <name type="scientific">Bacillus cytotoxicus (strain DSM 22905 / CIP 110041 / 391-98 / NVH 391-98)</name>
    <dbReference type="NCBI Taxonomy" id="315749"/>
    <lineage>
        <taxon>Bacteria</taxon>
        <taxon>Bacillati</taxon>
        <taxon>Bacillota</taxon>
        <taxon>Bacilli</taxon>
        <taxon>Bacillales</taxon>
        <taxon>Bacillaceae</taxon>
        <taxon>Bacillus</taxon>
        <taxon>Bacillus cereus group</taxon>
    </lineage>
</organism>
<dbReference type="HOGENOM" id="CLU_045662_0_0_9"/>
<keyword evidence="1" id="KW-0449">Lipoprotein</keyword>
<accession>A7GKE5</accession>
<protein>
    <submittedName>
        <fullName evidence="1">Lipoprotein, putative</fullName>
    </submittedName>
</protein>
<dbReference type="EMBL" id="CP000764">
    <property type="protein sequence ID" value="ABS20603.1"/>
    <property type="molecule type" value="Genomic_DNA"/>
</dbReference>
<reference evidence="1 2" key="1">
    <citation type="journal article" date="2008" name="Chem. Biol. Interact.">
        <title>Extending the Bacillus cereus group genomics to putative food-borne pathogens of different toxicity.</title>
        <authorList>
            <person name="Lapidus A."/>
            <person name="Goltsman E."/>
            <person name="Auger S."/>
            <person name="Galleron N."/>
            <person name="Segurens B."/>
            <person name="Dossat C."/>
            <person name="Land M.L."/>
            <person name="Broussolle V."/>
            <person name="Brillard J."/>
            <person name="Guinebretiere M.H."/>
            <person name="Sanchis V."/>
            <person name="Nguen-The C."/>
            <person name="Lereclus D."/>
            <person name="Richardson P."/>
            <person name="Wincker P."/>
            <person name="Weissenbach J."/>
            <person name="Ehrlich S.D."/>
            <person name="Sorokin A."/>
        </authorList>
    </citation>
    <scope>NUCLEOTIDE SEQUENCE [LARGE SCALE GENOMIC DNA]</scope>
    <source>
        <strain evidence="2">DSM 22905 / CIP 110041 / 391-98 / NVH 391-98</strain>
    </source>
</reference>
<dbReference type="AlphaFoldDB" id="A7GKE5"/>
<dbReference type="InterPro" id="IPR052944">
    <property type="entry name" value="Sporulation_related"/>
</dbReference>
<dbReference type="Proteomes" id="UP000002300">
    <property type="component" value="Chromosome"/>
</dbReference>
<keyword evidence="2" id="KW-1185">Reference proteome</keyword>
<dbReference type="Gene3D" id="2.50.20.10">
    <property type="entry name" value="Lipoprotein localisation LolA/LolB/LppX"/>
    <property type="match status" value="1"/>
</dbReference>
<dbReference type="InterPro" id="IPR029046">
    <property type="entry name" value="LolA/LolB/LppX"/>
</dbReference>
<name>A7GKE5_BACCN</name>
<evidence type="ECO:0000313" key="1">
    <source>
        <dbReference type="EMBL" id="ABS20603.1"/>
    </source>
</evidence>
<evidence type="ECO:0000313" key="2">
    <source>
        <dbReference type="Proteomes" id="UP000002300"/>
    </source>
</evidence>
<dbReference type="KEGG" id="bcy:Bcer98_0237"/>
<dbReference type="STRING" id="315749.Bcer98_0237"/>
<dbReference type="PROSITE" id="PS51257">
    <property type="entry name" value="PROKAR_LIPOPROTEIN"/>
    <property type="match status" value="1"/>
</dbReference>
<dbReference type="PANTHER" id="PTHR37507">
    <property type="entry name" value="SPORULATION PROTEIN YDCC"/>
    <property type="match status" value="1"/>
</dbReference>
<dbReference type="SUPFAM" id="SSF89392">
    <property type="entry name" value="Prokaryotic lipoproteins and lipoprotein localization factors"/>
    <property type="match status" value="1"/>
</dbReference>